<dbReference type="GO" id="GO:0003676">
    <property type="term" value="F:nucleic acid binding"/>
    <property type="evidence" value="ECO:0007669"/>
    <property type="project" value="InterPro"/>
</dbReference>
<dbReference type="InterPro" id="IPR029063">
    <property type="entry name" value="SAM-dependent_MTases_sf"/>
</dbReference>
<dbReference type="PROSITE" id="PS00092">
    <property type="entry name" value="N6_MTASE"/>
    <property type="match status" value="1"/>
</dbReference>
<dbReference type="SUPFAM" id="SSF53335">
    <property type="entry name" value="S-adenosyl-L-methionine-dependent methyltransferases"/>
    <property type="match status" value="1"/>
</dbReference>
<dbReference type="Gene3D" id="3.40.50.150">
    <property type="entry name" value="Vaccinia Virus protein VP39"/>
    <property type="match status" value="1"/>
</dbReference>
<evidence type="ECO:0000313" key="4">
    <source>
        <dbReference type="Proteomes" id="UP000198341"/>
    </source>
</evidence>
<feature type="region of interest" description="Disordered" evidence="2">
    <location>
        <begin position="263"/>
        <end position="292"/>
    </location>
</feature>
<dbReference type="InterPro" id="IPR051720">
    <property type="entry name" value="rRNA_MeTrfase/Polyamine_Synth"/>
</dbReference>
<dbReference type="RefSeq" id="XP_007512813.1">
    <property type="nucleotide sequence ID" value="XM_007512751.1"/>
</dbReference>
<dbReference type="GeneID" id="19015316"/>
<dbReference type="InterPro" id="IPR002052">
    <property type="entry name" value="DNA_methylase_N6_adenine_CS"/>
</dbReference>
<dbReference type="Pfam" id="PF06325">
    <property type="entry name" value="PrmA"/>
    <property type="match status" value="1"/>
</dbReference>
<evidence type="ECO:0000256" key="2">
    <source>
        <dbReference type="SAM" id="MobiDB-lite"/>
    </source>
</evidence>
<dbReference type="PANTHER" id="PTHR23290">
    <property type="entry name" value="RRNA N6-ADENOSINE-METHYLTRANSFERASE METTL5"/>
    <property type="match status" value="1"/>
</dbReference>
<evidence type="ECO:0000256" key="1">
    <source>
        <dbReference type="SAM" id="Coils"/>
    </source>
</evidence>
<evidence type="ECO:0000313" key="3">
    <source>
        <dbReference type="EMBL" id="CCO17413.1"/>
    </source>
</evidence>
<name>K8F772_9CHLO</name>
<sequence>MKPKQLESELQDLKTFSTPKQNLEQYATTPLLATRVLHVAAVEFDDIEEKSVIDLGVGTGVLAIGAKLMGAGHVLGIDVDRDALEECKENLETYEPELEVELCLMDVVELIRRYDDDEDEEEEDVEEEEGKSENVKRKDYVWPRADTVLTNPPFGTRRKGADVAFLAAAMKMAETAVYSFHKTSTREYIQKVAVKKLGAKSAKVVAEMKYGLKNQYGHHRKEEVEVFVDVWRIEPPPKAAKRDDNDDDAEMFEQNLRDLAANIEELQLSARQRKDKERNKNSNKNSNNRRRW</sequence>
<dbReference type="eggNOG" id="KOG3420">
    <property type="taxonomic scope" value="Eukaryota"/>
</dbReference>
<dbReference type="AlphaFoldDB" id="K8F772"/>
<evidence type="ECO:0008006" key="5">
    <source>
        <dbReference type="Google" id="ProtNLM"/>
    </source>
</evidence>
<dbReference type="Proteomes" id="UP000198341">
    <property type="component" value="Chromosome 6"/>
</dbReference>
<dbReference type="KEGG" id="bpg:Bathy06g03350"/>
<keyword evidence="1" id="KW-0175">Coiled coil</keyword>
<dbReference type="OrthoDB" id="7848332at2759"/>
<dbReference type="PANTHER" id="PTHR23290:SF0">
    <property type="entry name" value="RRNA N6-ADENOSINE-METHYLTRANSFERASE METTL5"/>
    <property type="match status" value="1"/>
</dbReference>
<proteinExistence type="predicted"/>
<keyword evidence="4" id="KW-1185">Reference proteome</keyword>
<dbReference type="CDD" id="cd02440">
    <property type="entry name" value="AdoMet_MTases"/>
    <property type="match status" value="1"/>
</dbReference>
<accession>K8F772</accession>
<dbReference type="STRING" id="41875.K8F772"/>
<reference evidence="3 4" key="1">
    <citation type="submission" date="2011-10" db="EMBL/GenBank/DDBJ databases">
        <authorList>
            <person name="Genoscope - CEA"/>
        </authorList>
    </citation>
    <scope>NUCLEOTIDE SEQUENCE [LARGE SCALE GENOMIC DNA]</scope>
    <source>
        <strain evidence="3 4">RCC 1105</strain>
    </source>
</reference>
<protein>
    <recommendedName>
        <fullName evidence="5">Methyltransferase small domain-containing protein</fullName>
    </recommendedName>
</protein>
<feature type="coiled-coil region" evidence="1">
    <location>
        <begin position="111"/>
        <end position="138"/>
    </location>
</feature>
<gene>
    <name evidence="3" type="ORF">Bathy06g03350</name>
</gene>
<dbReference type="GO" id="GO:0008988">
    <property type="term" value="F:rRNA (adenine-N6-)-methyltransferase activity"/>
    <property type="evidence" value="ECO:0007669"/>
    <property type="project" value="TreeGrafter"/>
</dbReference>
<dbReference type="EMBL" id="FO082273">
    <property type="protein sequence ID" value="CCO17413.1"/>
    <property type="molecule type" value="Genomic_DNA"/>
</dbReference>
<organism evidence="3 4">
    <name type="scientific">Bathycoccus prasinos</name>
    <dbReference type="NCBI Taxonomy" id="41875"/>
    <lineage>
        <taxon>Eukaryota</taxon>
        <taxon>Viridiplantae</taxon>
        <taxon>Chlorophyta</taxon>
        <taxon>Mamiellophyceae</taxon>
        <taxon>Mamiellales</taxon>
        <taxon>Bathycoccaceae</taxon>
        <taxon>Bathycoccus</taxon>
    </lineage>
</organism>